<proteinExistence type="predicted"/>
<gene>
    <name evidence="1" type="ORF">METZ01_LOCUS259260</name>
</gene>
<dbReference type="EMBL" id="UINC01071480">
    <property type="protein sequence ID" value="SVC06406.1"/>
    <property type="molecule type" value="Genomic_DNA"/>
</dbReference>
<sequence length="30" mass="3379">MATTTNNNDIIAISFWFSITPSWLPTFVSC</sequence>
<name>A0A382J3F7_9ZZZZ</name>
<organism evidence="1">
    <name type="scientific">marine metagenome</name>
    <dbReference type="NCBI Taxonomy" id="408172"/>
    <lineage>
        <taxon>unclassified sequences</taxon>
        <taxon>metagenomes</taxon>
        <taxon>ecological metagenomes</taxon>
    </lineage>
</organism>
<reference evidence="1" key="1">
    <citation type="submission" date="2018-05" db="EMBL/GenBank/DDBJ databases">
        <authorList>
            <person name="Lanie J.A."/>
            <person name="Ng W.-L."/>
            <person name="Kazmierczak K.M."/>
            <person name="Andrzejewski T.M."/>
            <person name="Davidsen T.M."/>
            <person name="Wayne K.J."/>
            <person name="Tettelin H."/>
            <person name="Glass J.I."/>
            <person name="Rusch D."/>
            <person name="Podicherti R."/>
            <person name="Tsui H.-C.T."/>
            <person name="Winkler M.E."/>
        </authorList>
    </citation>
    <scope>NUCLEOTIDE SEQUENCE</scope>
</reference>
<dbReference type="AlphaFoldDB" id="A0A382J3F7"/>
<accession>A0A382J3F7</accession>
<protein>
    <submittedName>
        <fullName evidence="1">Uncharacterized protein</fullName>
    </submittedName>
</protein>
<evidence type="ECO:0000313" key="1">
    <source>
        <dbReference type="EMBL" id="SVC06406.1"/>
    </source>
</evidence>